<evidence type="ECO:0000256" key="4">
    <source>
        <dbReference type="ARBA" id="ARBA00009879"/>
    </source>
</evidence>
<evidence type="ECO:0000256" key="1">
    <source>
        <dbReference type="ARBA" id="ARBA00000151"/>
    </source>
</evidence>
<dbReference type="GO" id="GO:0009228">
    <property type="term" value="P:thiamine biosynthetic process"/>
    <property type="evidence" value="ECO:0007669"/>
    <property type="project" value="UniProtKB-KW"/>
</dbReference>
<dbReference type="PANTHER" id="PTHR20858">
    <property type="entry name" value="PHOSPHOMETHYLPYRIMIDINE KINASE"/>
    <property type="match status" value="1"/>
</dbReference>
<evidence type="ECO:0000313" key="19">
    <source>
        <dbReference type="Proteomes" id="UP000070326"/>
    </source>
</evidence>
<gene>
    <name evidence="18" type="primary">thiD</name>
    <name evidence="17" type="ORF">HMPREF3195_00347</name>
    <name evidence="18" type="ORF">NCTC11460_01409</name>
</gene>
<dbReference type="Proteomes" id="UP000070326">
    <property type="component" value="Unassembled WGS sequence"/>
</dbReference>
<evidence type="ECO:0000313" key="17">
    <source>
        <dbReference type="EMBL" id="KXI14178.1"/>
    </source>
</evidence>
<dbReference type="NCBIfam" id="TIGR00097">
    <property type="entry name" value="HMP-P_kinase"/>
    <property type="match status" value="1"/>
</dbReference>
<evidence type="ECO:0000256" key="13">
    <source>
        <dbReference type="ARBA" id="ARBA00037917"/>
    </source>
</evidence>
<evidence type="ECO:0000256" key="7">
    <source>
        <dbReference type="ARBA" id="ARBA00019161"/>
    </source>
</evidence>
<evidence type="ECO:0000256" key="6">
    <source>
        <dbReference type="ARBA" id="ARBA00012963"/>
    </source>
</evidence>
<dbReference type="GO" id="GO:0008972">
    <property type="term" value="F:phosphomethylpyrimidine kinase activity"/>
    <property type="evidence" value="ECO:0007669"/>
    <property type="project" value="UniProtKB-EC"/>
</dbReference>
<comment type="catalytic activity">
    <reaction evidence="2">
        <text>4-amino-2-methyl-5-(phosphooxymethyl)pyrimidine + ATP = 4-amino-2-methyl-5-(diphosphooxymethyl)pyrimidine + ADP</text>
        <dbReference type="Rhea" id="RHEA:19893"/>
        <dbReference type="ChEBI" id="CHEBI:30616"/>
        <dbReference type="ChEBI" id="CHEBI:57841"/>
        <dbReference type="ChEBI" id="CHEBI:58354"/>
        <dbReference type="ChEBI" id="CHEBI:456216"/>
        <dbReference type="EC" id="2.7.4.7"/>
    </reaction>
</comment>
<evidence type="ECO:0000256" key="3">
    <source>
        <dbReference type="ARBA" id="ARBA00004769"/>
    </source>
</evidence>
<evidence type="ECO:0000256" key="10">
    <source>
        <dbReference type="ARBA" id="ARBA00022777"/>
    </source>
</evidence>
<dbReference type="AlphaFoldDB" id="A0A135YXN2"/>
<dbReference type="Gene3D" id="3.40.1190.20">
    <property type="match status" value="1"/>
</dbReference>
<comment type="catalytic activity">
    <reaction evidence="1">
        <text>4-amino-5-hydroxymethyl-2-methylpyrimidine + ATP = 4-amino-2-methyl-5-(phosphooxymethyl)pyrimidine + ADP + H(+)</text>
        <dbReference type="Rhea" id="RHEA:23096"/>
        <dbReference type="ChEBI" id="CHEBI:15378"/>
        <dbReference type="ChEBI" id="CHEBI:16892"/>
        <dbReference type="ChEBI" id="CHEBI:30616"/>
        <dbReference type="ChEBI" id="CHEBI:58354"/>
        <dbReference type="ChEBI" id="CHEBI:456216"/>
        <dbReference type="EC" id="2.7.1.49"/>
    </reaction>
</comment>
<dbReference type="PANTHER" id="PTHR20858:SF17">
    <property type="entry name" value="HYDROXYMETHYLPYRIMIDINE_PHOSPHOMETHYLPYRIMIDINE KINASE THI20-RELATED"/>
    <property type="match status" value="1"/>
</dbReference>
<evidence type="ECO:0000256" key="9">
    <source>
        <dbReference type="ARBA" id="ARBA00022741"/>
    </source>
</evidence>
<dbReference type="RefSeq" id="WP_002844022.1">
    <property type="nucleotide sequence ID" value="NZ_CAMPYD010000015.1"/>
</dbReference>
<dbReference type="InterPro" id="IPR029056">
    <property type="entry name" value="Ribokinase-like"/>
</dbReference>
<keyword evidence="8 18" id="KW-0808">Transferase</keyword>
<name>A0A135YXN2_9FIRM</name>
<comment type="pathway">
    <text evidence="13">Cofactor biosynthesis; thiamine diphosphate biosynthesis; 4-amino-2-methyl-5-diphosphomethylpyrimidine from 5-amino-1-(5-phospho-D-ribosyl)imidazole: step 2/3.</text>
</comment>
<sequence>MRKILTIAGSDSSGGAGIQTDLKTFSACRTYGMSVITAITAQNTMGVTCVENVSPSMVSSQMSAVFSDIEVDAVKIGMLSESSIIDSVYEGLTKYGAKNIVLDPVMISTSGYDLIDQMAKSAMIEKLFKIADLVTPNIHEAIAIASILEPDEDYSIKNTDDMVYVGRKILNHTNKAVLIKGGHLEDDACDLLLYGDNLIYYKNKRIDTKNTHGTGCTLSSAIAAYLGLGYQLKEAVSLAKDFITKAIEHSLDIGRGAGPTNPMGDIYDKLDMIKGD</sequence>
<dbReference type="EC" id="2.7.1.49" evidence="5"/>
<evidence type="ECO:0000256" key="14">
    <source>
        <dbReference type="ARBA" id="ARBA00042102"/>
    </source>
</evidence>
<dbReference type="FunFam" id="3.40.1190.20:FF:000003">
    <property type="entry name" value="Phosphomethylpyrimidine kinase ThiD"/>
    <property type="match status" value="1"/>
</dbReference>
<comment type="similarity">
    <text evidence="4">Belongs to the ThiD family.</text>
</comment>
<dbReference type="GO" id="GO:0005829">
    <property type="term" value="C:cytosol"/>
    <property type="evidence" value="ECO:0007669"/>
    <property type="project" value="TreeGrafter"/>
</dbReference>
<evidence type="ECO:0000256" key="15">
    <source>
        <dbReference type="ARBA" id="ARBA00043176"/>
    </source>
</evidence>
<evidence type="ECO:0000256" key="12">
    <source>
        <dbReference type="ARBA" id="ARBA00022977"/>
    </source>
</evidence>
<dbReference type="CDD" id="cd01169">
    <property type="entry name" value="HMPP_kinase"/>
    <property type="match status" value="1"/>
</dbReference>
<evidence type="ECO:0000256" key="5">
    <source>
        <dbReference type="ARBA" id="ARBA00012135"/>
    </source>
</evidence>
<dbReference type="InterPro" id="IPR013749">
    <property type="entry name" value="PM/HMP-P_kinase-1"/>
</dbReference>
<keyword evidence="11" id="KW-0067">ATP-binding</keyword>
<keyword evidence="10 17" id="KW-0418">Kinase</keyword>
<keyword evidence="12" id="KW-0784">Thiamine biosynthesis</keyword>
<evidence type="ECO:0000259" key="16">
    <source>
        <dbReference type="Pfam" id="PF08543"/>
    </source>
</evidence>
<accession>A0A135YXN2</accession>
<dbReference type="GO" id="GO:0008902">
    <property type="term" value="F:hydroxymethylpyrimidine kinase activity"/>
    <property type="evidence" value="ECO:0007669"/>
    <property type="project" value="UniProtKB-EC"/>
</dbReference>
<dbReference type="GO" id="GO:0005524">
    <property type="term" value="F:ATP binding"/>
    <property type="evidence" value="ECO:0007669"/>
    <property type="project" value="UniProtKB-KW"/>
</dbReference>
<evidence type="ECO:0000256" key="11">
    <source>
        <dbReference type="ARBA" id="ARBA00022840"/>
    </source>
</evidence>
<dbReference type="InterPro" id="IPR004399">
    <property type="entry name" value="HMP/HMP-P_kinase_dom"/>
</dbReference>
<comment type="pathway">
    <text evidence="3">Cofactor biosynthesis; thiamine diphosphate biosynthesis; 4-amino-2-methyl-5-diphosphomethylpyrimidine from 5-amino-1-(5-phospho-D-ribosyl)imidazole: step 3/3.</text>
</comment>
<reference evidence="17 19" key="1">
    <citation type="submission" date="2016-02" db="EMBL/GenBank/DDBJ databases">
        <authorList>
            <person name="Wen L."/>
            <person name="He K."/>
            <person name="Yang H."/>
        </authorList>
    </citation>
    <scope>NUCLEOTIDE SEQUENCE [LARGE SCALE GENOMIC DNA]</scope>
    <source>
        <strain evidence="17 19">MJR8628A</strain>
    </source>
</reference>
<dbReference type="EC" id="2.7.4.7" evidence="6"/>
<evidence type="ECO:0000313" key="20">
    <source>
        <dbReference type="Proteomes" id="UP000255101"/>
    </source>
</evidence>
<keyword evidence="9" id="KW-0547">Nucleotide-binding</keyword>
<dbReference type="EMBL" id="UGTB01000004">
    <property type="protein sequence ID" value="SUB61471.1"/>
    <property type="molecule type" value="Genomic_DNA"/>
</dbReference>
<dbReference type="Proteomes" id="UP000255101">
    <property type="component" value="Unassembled WGS sequence"/>
</dbReference>
<feature type="domain" description="Pyridoxamine kinase/Phosphomethylpyrimidine kinase" evidence="16">
    <location>
        <begin position="11"/>
        <end position="261"/>
    </location>
</feature>
<dbReference type="eggNOG" id="COG0351">
    <property type="taxonomic scope" value="Bacteria"/>
</dbReference>
<dbReference type="SUPFAM" id="SSF53613">
    <property type="entry name" value="Ribokinase-like"/>
    <property type="match status" value="1"/>
</dbReference>
<evidence type="ECO:0000256" key="8">
    <source>
        <dbReference type="ARBA" id="ARBA00022679"/>
    </source>
</evidence>
<dbReference type="STRING" id="1261.HMPREF3195_00347"/>
<organism evidence="17 19">
    <name type="scientific">Peptostreptococcus anaerobius</name>
    <dbReference type="NCBI Taxonomy" id="1261"/>
    <lineage>
        <taxon>Bacteria</taxon>
        <taxon>Bacillati</taxon>
        <taxon>Bacillota</taxon>
        <taxon>Clostridia</taxon>
        <taxon>Peptostreptococcales</taxon>
        <taxon>Peptostreptococcaceae</taxon>
        <taxon>Peptostreptococcus</taxon>
    </lineage>
</organism>
<dbReference type="PATRIC" id="fig|1261.3.peg.677"/>
<evidence type="ECO:0000313" key="18">
    <source>
        <dbReference type="EMBL" id="SUB61471.1"/>
    </source>
</evidence>
<dbReference type="EMBL" id="LSQZ01000013">
    <property type="protein sequence ID" value="KXI14178.1"/>
    <property type="molecule type" value="Genomic_DNA"/>
</dbReference>
<reference evidence="18 20" key="2">
    <citation type="submission" date="2018-06" db="EMBL/GenBank/DDBJ databases">
        <authorList>
            <consortium name="Pathogen Informatics"/>
            <person name="Doyle S."/>
        </authorList>
    </citation>
    <scope>NUCLEOTIDE SEQUENCE [LARGE SCALE GENOMIC DNA]</scope>
    <source>
        <strain evidence="18 20">NCTC11460</strain>
    </source>
</reference>
<protein>
    <recommendedName>
        <fullName evidence="7">Hydroxymethylpyrimidine/phosphomethylpyrimidine kinase</fullName>
        <ecNumber evidence="5">2.7.1.49</ecNumber>
        <ecNumber evidence="6">2.7.4.7</ecNumber>
    </recommendedName>
    <alternativeName>
        <fullName evidence="14">Hydroxymethylpyrimidine kinase</fullName>
    </alternativeName>
    <alternativeName>
        <fullName evidence="15">Hydroxymethylpyrimidine phosphate kinase</fullName>
    </alternativeName>
</protein>
<dbReference type="GeneID" id="79843046"/>
<proteinExistence type="inferred from homology"/>
<evidence type="ECO:0000256" key="2">
    <source>
        <dbReference type="ARBA" id="ARBA00000565"/>
    </source>
</evidence>
<dbReference type="Pfam" id="PF08543">
    <property type="entry name" value="Phos_pyr_kin"/>
    <property type="match status" value="1"/>
</dbReference>